<dbReference type="PRINTS" id="PR00463">
    <property type="entry name" value="EP450I"/>
</dbReference>
<evidence type="ECO:0000256" key="3">
    <source>
        <dbReference type="ARBA" id="ARBA00022723"/>
    </source>
</evidence>
<dbReference type="PRINTS" id="PR00385">
    <property type="entry name" value="P450"/>
</dbReference>
<dbReference type="EMBL" id="JAZHXI010000016">
    <property type="protein sequence ID" value="KAL2062573.1"/>
    <property type="molecule type" value="Genomic_DNA"/>
</dbReference>
<sequence>MDSIFDSPLNFRLLSYLLVPISLYYLYGIAYRLYISPVSSFPGPRLAALTFAYEFYYDIVQNGQYIWEIQRLHEKYGPIVRINPYEIHISDTEFFDTLFSNDRSANKWYWSTKMFPIELSLLSTIDHQKHRMRRGALNQFFSMQRARQLQPMVQERVDMLIKRMLDCQSTGEVIQAENAFAAMANDIVMQYSFGRHEHRLEAPAFDPSFSNTSRASAYSLTLWKFFHPILTLVMSLPDCILKLLGDGVAGAITMKHAFFEQIEAIRYRKNEPELKSTHVTLFHELLSSTLPEQEKTTIRLTDEAQIIVGAGTETTGWTLAIAILHLIDNPTILRTLKEELRTIDPDCMGQSSLASLQSLPYLSAVINESLRLSYGTTQRLQRVFPHPLIFEPSNRSKTWTIPAGTPISVAIPDIHHNEDIFPDSYSFKPERWIKDPGLAKYQMAFSKGSRRCLGMNLALAEIYTCVAAVFAKFGSKDVRYESDIGILELVDTTVDNVRLWGDSFLPLQKPGSEGVRIIVIK</sequence>
<gene>
    <name evidence="9" type="ORF">VTL71DRAFT_5645</name>
</gene>
<evidence type="ECO:0000256" key="8">
    <source>
        <dbReference type="SAM" id="Phobius"/>
    </source>
</evidence>
<keyword evidence="8" id="KW-0812">Transmembrane</keyword>
<keyword evidence="5 7" id="KW-0408">Iron</keyword>
<keyword evidence="6 7" id="KW-0503">Monooxygenase</keyword>
<keyword evidence="4 7" id="KW-0560">Oxidoreductase</keyword>
<dbReference type="CDD" id="cd11062">
    <property type="entry name" value="CYP58-like"/>
    <property type="match status" value="1"/>
</dbReference>
<dbReference type="Pfam" id="PF00067">
    <property type="entry name" value="p450"/>
    <property type="match status" value="1"/>
</dbReference>
<keyword evidence="8" id="KW-1133">Transmembrane helix</keyword>
<accession>A0ABR4C0N5</accession>
<reference evidence="9 10" key="1">
    <citation type="journal article" date="2024" name="Commun. Biol.">
        <title>Comparative genomic analysis of thermophilic fungi reveals convergent evolutionary adaptations and gene losses.</title>
        <authorList>
            <person name="Steindorff A.S."/>
            <person name="Aguilar-Pontes M.V."/>
            <person name="Robinson A.J."/>
            <person name="Andreopoulos B."/>
            <person name="LaButti K."/>
            <person name="Kuo A."/>
            <person name="Mondo S."/>
            <person name="Riley R."/>
            <person name="Otillar R."/>
            <person name="Haridas S."/>
            <person name="Lipzen A."/>
            <person name="Grimwood J."/>
            <person name="Schmutz J."/>
            <person name="Clum A."/>
            <person name="Reid I.D."/>
            <person name="Moisan M.C."/>
            <person name="Butler G."/>
            <person name="Nguyen T.T.M."/>
            <person name="Dewar K."/>
            <person name="Conant G."/>
            <person name="Drula E."/>
            <person name="Henrissat B."/>
            <person name="Hansel C."/>
            <person name="Singer S."/>
            <person name="Hutchinson M.I."/>
            <person name="de Vries R.P."/>
            <person name="Natvig D.O."/>
            <person name="Powell A.J."/>
            <person name="Tsang A."/>
            <person name="Grigoriev I.V."/>
        </authorList>
    </citation>
    <scope>NUCLEOTIDE SEQUENCE [LARGE SCALE GENOMIC DNA]</scope>
    <source>
        <strain evidence="9 10">CBS 494.80</strain>
    </source>
</reference>
<name>A0ABR4C0N5_9HELO</name>
<evidence type="ECO:0000313" key="9">
    <source>
        <dbReference type="EMBL" id="KAL2062573.1"/>
    </source>
</evidence>
<dbReference type="InterPro" id="IPR017972">
    <property type="entry name" value="Cyt_P450_CS"/>
</dbReference>
<proteinExistence type="inferred from homology"/>
<dbReference type="PROSITE" id="PS00086">
    <property type="entry name" value="CYTOCHROME_P450"/>
    <property type="match status" value="1"/>
</dbReference>
<comment type="caution">
    <text evidence="9">The sequence shown here is derived from an EMBL/GenBank/DDBJ whole genome shotgun (WGS) entry which is preliminary data.</text>
</comment>
<evidence type="ECO:0000256" key="4">
    <source>
        <dbReference type="ARBA" id="ARBA00023002"/>
    </source>
</evidence>
<organism evidence="9 10">
    <name type="scientific">Oculimacula yallundae</name>
    <dbReference type="NCBI Taxonomy" id="86028"/>
    <lineage>
        <taxon>Eukaryota</taxon>
        <taxon>Fungi</taxon>
        <taxon>Dikarya</taxon>
        <taxon>Ascomycota</taxon>
        <taxon>Pezizomycotina</taxon>
        <taxon>Leotiomycetes</taxon>
        <taxon>Helotiales</taxon>
        <taxon>Ploettnerulaceae</taxon>
        <taxon>Oculimacula</taxon>
    </lineage>
</organism>
<protein>
    <recommendedName>
        <fullName evidence="11">Cytochrome P450</fullName>
    </recommendedName>
</protein>
<dbReference type="Proteomes" id="UP001595075">
    <property type="component" value="Unassembled WGS sequence"/>
</dbReference>
<keyword evidence="7" id="KW-0349">Heme</keyword>
<evidence type="ECO:0000256" key="1">
    <source>
        <dbReference type="ARBA" id="ARBA00001971"/>
    </source>
</evidence>
<dbReference type="Gene3D" id="1.10.630.10">
    <property type="entry name" value="Cytochrome P450"/>
    <property type="match status" value="1"/>
</dbReference>
<dbReference type="InterPro" id="IPR002401">
    <property type="entry name" value="Cyt_P450_E_grp-I"/>
</dbReference>
<evidence type="ECO:0008006" key="11">
    <source>
        <dbReference type="Google" id="ProtNLM"/>
    </source>
</evidence>
<keyword evidence="10" id="KW-1185">Reference proteome</keyword>
<evidence type="ECO:0000313" key="10">
    <source>
        <dbReference type="Proteomes" id="UP001595075"/>
    </source>
</evidence>
<comment type="cofactor">
    <cofactor evidence="1">
        <name>heme</name>
        <dbReference type="ChEBI" id="CHEBI:30413"/>
    </cofactor>
</comment>
<keyword evidence="3 7" id="KW-0479">Metal-binding</keyword>
<dbReference type="InterPro" id="IPR050121">
    <property type="entry name" value="Cytochrome_P450_monoxygenase"/>
</dbReference>
<dbReference type="InterPro" id="IPR001128">
    <property type="entry name" value="Cyt_P450"/>
</dbReference>
<evidence type="ECO:0000256" key="5">
    <source>
        <dbReference type="ARBA" id="ARBA00023004"/>
    </source>
</evidence>
<evidence type="ECO:0000256" key="7">
    <source>
        <dbReference type="RuleBase" id="RU000461"/>
    </source>
</evidence>
<feature type="transmembrane region" description="Helical" evidence="8">
    <location>
        <begin position="13"/>
        <end position="35"/>
    </location>
</feature>
<dbReference type="SUPFAM" id="SSF48264">
    <property type="entry name" value="Cytochrome P450"/>
    <property type="match status" value="1"/>
</dbReference>
<dbReference type="PANTHER" id="PTHR24305">
    <property type="entry name" value="CYTOCHROME P450"/>
    <property type="match status" value="1"/>
</dbReference>
<dbReference type="PANTHER" id="PTHR24305:SF157">
    <property type="entry name" value="N-ACETYLTRYPTOPHAN 6-HYDROXYLASE IVOC-RELATED"/>
    <property type="match status" value="1"/>
</dbReference>
<comment type="similarity">
    <text evidence="2 7">Belongs to the cytochrome P450 family.</text>
</comment>
<evidence type="ECO:0000256" key="2">
    <source>
        <dbReference type="ARBA" id="ARBA00010617"/>
    </source>
</evidence>
<keyword evidence="8" id="KW-0472">Membrane</keyword>
<evidence type="ECO:0000256" key="6">
    <source>
        <dbReference type="ARBA" id="ARBA00023033"/>
    </source>
</evidence>
<dbReference type="InterPro" id="IPR036396">
    <property type="entry name" value="Cyt_P450_sf"/>
</dbReference>